<evidence type="ECO:0000256" key="4">
    <source>
        <dbReference type="SAM" id="SignalP"/>
    </source>
</evidence>
<dbReference type="Proteomes" id="UP001060919">
    <property type="component" value="Chromosome"/>
</dbReference>
<dbReference type="InterPro" id="IPR050498">
    <property type="entry name" value="Ycf3"/>
</dbReference>
<gene>
    <name evidence="5" type="ORF">AsAng_0033040</name>
</gene>
<dbReference type="Pfam" id="PF07719">
    <property type="entry name" value="TPR_2"/>
    <property type="match status" value="1"/>
</dbReference>
<proteinExistence type="predicted"/>
<sequence length="239" mass="27459">MILSNTLRLFILLAIHTTIFAQDTTSTIDSSSLTQANSSKFFAQLPPPEPEKNSEILMKEAIVHFDGERYKKSIEMLDEAIQINEFPQLTPILFFYRAVSKVKINDFEAAVADYTDAIRVNPYKSKYIYYRGLAYFELGNYEKAKKDFQTTLAMDGANADLYVKLAYLKQQENDLKGAIEDYTKAIEFNPKFAAPYYYRGLIYLQVLLHDKACADLKKAINLGHPLAARVYDKYCDEYK</sequence>
<dbReference type="PROSITE" id="PS50005">
    <property type="entry name" value="TPR"/>
    <property type="match status" value="3"/>
</dbReference>
<dbReference type="RefSeq" id="WP_264787944.1">
    <property type="nucleotide sequence ID" value="NZ_AP026867.1"/>
</dbReference>
<feature type="chain" id="PRO_5036926383" evidence="4">
    <location>
        <begin position="22"/>
        <end position="239"/>
    </location>
</feature>
<dbReference type="AlphaFoldDB" id="A0A916DUW4"/>
<feature type="repeat" description="TPR" evidence="3">
    <location>
        <begin position="159"/>
        <end position="192"/>
    </location>
</feature>
<evidence type="ECO:0000256" key="3">
    <source>
        <dbReference type="PROSITE-ProRule" id="PRU00339"/>
    </source>
</evidence>
<evidence type="ECO:0000313" key="5">
    <source>
        <dbReference type="EMBL" id="BDS12581.1"/>
    </source>
</evidence>
<organism evidence="5 6">
    <name type="scientific">Aureispira anguillae</name>
    <dbReference type="NCBI Taxonomy" id="2864201"/>
    <lineage>
        <taxon>Bacteria</taxon>
        <taxon>Pseudomonadati</taxon>
        <taxon>Bacteroidota</taxon>
        <taxon>Saprospiria</taxon>
        <taxon>Saprospirales</taxon>
        <taxon>Saprospiraceae</taxon>
        <taxon>Aureispira</taxon>
    </lineage>
</organism>
<keyword evidence="2 3" id="KW-0802">TPR repeat</keyword>
<reference evidence="5" key="1">
    <citation type="submission" date="2022-09" db="EMBL/GenBank/DDBJ databases">
        <title>Aureispira anguillicida sp. nov., isolated from Leptocephalus of Japanese eel Anguilla japonica.</title>
        <authorList>
            <person name="Yuasa K."/>
            <person name="Mekata T."/>
            <person name="Ikunari K."/>
        </authorList>
    </citation>
    <scope>NUCLEOTIDE SEQUENCE</scope>
    <source>
        <strain evidence="5">EL160426</strain>
    </source>
</reference>
<evidence type="ECO:0000256" key="2">
    <source>
        <dbReference type="ARBA" id="ARBA00022803"/>
    </source>
</evidence>
<dbReference type="InterPro" id="IPR013105">
    <property type="entry name" value="TPR_2"/>
</dbReference>
<dbReference type="InterPro" id="IPR011990">
    <property type="entry name" value="TPR-like_helical_dom_sf"/>
</dbReference>
<accession>A0A916DUW4</accession>
<dbReference type="Pfam" id="PF13414">
    <property type="entry name" value="TPR_11"/>
    <property type="match status" value="1"/>
</dbReference>
<dbReference type="KEGG" id="aup:AsAng_0033040"/>
<dbReference type="InterPro" id="IPR019734">
    <property type="entry name" value="TPR_rpt"/>
</dbReference>
<feature type="repeat" description="TPR" evidence="3">
    <location>
        <begin position="125"/>
        <end position="158"/>
    </location>
</feature>
<dbReference type="EMBL" id="AP026867">
    <property type="protein sequence ID" value="BDS12581.1"/>
    <property type="molecule type" value="Genomic_DNA"/>
</dbReference>
<protein>
    <submittedName>
        <fullName evidence="5">Tetratricopeptide repeat protein</fullName>
    </submittedName>
</protein>
<dbReference type="PANTHER" id="PTHR44858">
    <property type="entry name" value="TETRATRICOPEPTIDE REPEAT PROTEIN 6"/>
    <property type="match status" value="1"/>
</dbReference>
<feature type="repeat" description="TPR" evidence="3">
    <location>
        <begin position="91"/>
        <end position="124"/>
    </location>
</feature>
<feature type="signal peptide" evidence="4">
    <location>
        <begin position="1"/>
        <end position="21"/>
    </location>
</feature>
<keyword evidence="4" id="KW-0732">Signal</keyword>
<dbReference type="Gene3D" id="1.25.40.10">
    <property type="entry name" value="Tetratricopeptide repeat domain"/>
    <property type="match status" value="2"/>
</dbReference>
<dbReference type="SMART" id="SM00028">
    <property type="entry name" value="TPR"/>
    <property type="match status" value="5"/>
</dbReference>
<dbReference type="PANTHER" id="PTHR44858:SF1">
    <property type="entry name" value="UDP-N-ACETYLGLUCOSAMINE--PEPTIDE N-ACETYLGLUCOSAMINYLTRANSFERASE SPINDLY-RELATED"/>
    <property type="match status" value="1"/>
</dbReference>
<keyword evidence="6" id="KW-1185">Reference proteome</keyword>
<evidence type="ECO:0000256" key="1">
    <source>
        <dbReference type="ARBA" id="ARBA00022737"/>
    </source>
</evidence>
<name>A0A916DUW4_9BACT</name>
<evidence type="ECO:0000313" key="6">
    <source>
        <dbReference type="Proteomes" id="UP001060919"/>
    </source>
</evidence>
<dbReference type="SUPFAM" id="SSF48452">
    <property type="entry name" value="TPR-like"/>
    <property type="match status" value="1"/>
</dbReference>
<keyword evidence="1" id="KW-0677">Repeat</keyword>